<name>A0A198A2V2_9BACL</name>
<evidence type="ECO:0000313" key="1">
    <source>
        <dbReference type="EMBL" id="OAS15437.1"/>
    </source>
</evidence>
<protein>
    <recommendedName>
        <fullName evidence="3">Flagellar hook-associated protein 2 C-terminal domain-containing protein</fullName>
    </recommendedName>
</protein>
<dbReference type="AlphaFoldDB" id="A0A198A2V2"/>
<evidence type="ECO:0008006" key="3">
    <source>
        <dbReference type="Google" id="ProtNLM"/>
    </source>
</evidence>
<organism evidence="1 2">
    <name type="scientific">Paenibacillus oryzisoli</name>
    <dbReference type="NCBI Taxonomy" id="1850517"/>
    <lineage>
        <taxon>Bacteria</taxon>
        <taxon>Bacillati</taxon>
        <taxon>Bacillota</taxon>
        <taxon>Bacilli</taxon>
        <taxon>Bacillales</taxon>
        <taxon>Paenibacillaceae</taxon>
        <taxon>Paenibacillus</taxon>
    </lineage>
</organism>
<evidence type="ECO:0000313" key="2">
    <source>
        <dbReference type="Proteomes" id="UP000078454"/>
    </source>
</evidence>
<accession>A0A198A2V2</accession>
<dbReference type="EMBL" id="LYPB01000083">
    <property type="protein sequence ID" value="OAS15437.1"/>
    <property type="molecule type" value="Genomic_DNA"/>
</dbReference>
<gene>
    <name evidence="1" type="ORF">A8708_04600</name>
</gene>
<keyword evidence="2" id="KW-1185">Reference proteome</keyword>
<dbReference type="RefSeq" id="WP_068668349.1">
    <property type="nucleotide sequence ID" value="NZ_LYPB01000083.1"/>
</dbReference>
<dbReference type="Proteomes" id="UP000078454">
    <property type="component" value="Unassembled WGS sequence"/>
</dbReference>
<proteinExistence type="predicted"/>
<sequence>MINAYPSVMAVNRYQTHKDYYRVGAVSAVSGGKSTTIRRMLDLPYEQLAYKQFAQTAAKDVAGLVQSTNNVKQSAQTLVNATTLTRLNESQSDITQSLQTFIQTYNELQDQLGDSPDYVSQALLQSLEGAAKPNTLHDLGITMSDNGKLTLQPEALEKQLIQPNDILGKSLLNLTNFASSLVSHIDRLHEQPSVSLFQLSTSPLKPYGQYQSRLEAYLPVPMRGILLDTKL</sequence>
<dbReference type="STRING" id="1850517.A8708_04600"/>
<dbReference type="OrthoDB" id="2577782at2"/>
<comment type="caution">
    <text evidence="1">The sequence shown here is derived from an EMBL/GenBank/DDBJ whole genome shotgun (WGS) entry which is preliminary data.</text>
</comment>
<reference evidence="1 2" key="1">
    <citation type="submission" date="2016-05" db="EMBL/GenBank/DDBJ databases">
        <title>Paenibacillus sp. 1ZS3-15 nov., isolated from the rhizosphere soil.</title>
        <authorList>
            <person name="Zhang X.X."/>
            <person name="Zhang J."/>
        </authorList>
    </citation>
    <scope>NUCLEOTIDE SEQUENCE [LARGE SCALE GENOMIC DNA]</scope>
    <source>
        <strain evidence="1 2">1ZS3-15</strain>
    </source>
</reference>